<dbReference type="EMBL" id="MK500371">
    <property type="protein sequence ID" value="QBK87884.1"/>
    <property type="molecule type" value="Genomic_DNA"/>
</dbReference>
<feature type="compositionally biased region" description="Basic and acidic residues" evidence="1">
    <location>
        <begin position="140"/>
        <end position="154"/>
    </location>
</feature>
<keyword evidence="2" id="KW-1133">Transmembrane helix</keyword>
<accession>A0A481YZD9</accession>
<gene>
    <name evidence="4" type="ORF">LCMAC202_02450</name>
</gene>
<evidence type="ECO:0000313" key="4">
    <source>
        <dbReference type="EMBL" id="QBK87884.1"/>
    </source>
</evidence>
<sequence length="173" mass="19656">MYHLIINEKIVFFVSKMSTSVAWTDIMLAIGSIVIVGGFTLLIKSFLHKYRRPNGKKGGIISFHVAVAFAIVTVVAMTTKDWFLTGLTVVLAYLIGRGRLDEGQHYMYQVVVGAVIGVLIPYGIFYLYYRRIRSGSYESRAEYNDKPDRAHDDRQEADEAPELRLEDLDDLKD</sequence>
<reference evidence="4" key="1">
    <citation type="journal article" date="2019" name="MBio">
        <title>Virus Genomes from Deep Sea Sediments Expand the Ocean Megavirome and Support Independent Origins of Viral Gigantism.</title>
        <authorList>
            <person name="Backstrom D."/>
            <person name="Yutin N."/>
            <person name="Jorgensen S.L."/>
            <person name="Dharamshi J."/>
            <person name="Homa F."/>
            <person name="Zaremba-Niedwiedzka K."/>
            <person name="Spang A."/>
            <person name="Wolf Y.I."/>
            <person name="Koonin E.V."/>
            <person name="Ettema T.J."/>
        </authorList>
    </citation>
    <scope>NUCLEOTIDE SEQUENCE</scope>
</reference>
<name>A0A481YZD9_9VIRU</name>
<dbReference type="Pfam" id="PF01569">
    <property type="entry name" value="PAP2"/>
    <property type="match status" value="1"/>
</dbReference>
<feature type="region of interest" description="Disordered" evidence="1">
    <location>
        <begin position="140"/>
        <end position="173"/>
    </location>
</feature>
<protein>
    <submittedName>
        <fullName evidence="4">PAP2 superfamily protein</fullName>
    </submittedName>
</protein>
<keyword evidence="2" id="KW-0472">Membrane</keyword>
<feature type="compositionally biased region" description="Basic and acidic residues" evidence="1">
    <location>
        <begin position="161"/>
        <end position="173"/>
    </location>
</feature>
<keyword evidence="2" id="KW-0812">Transmembrane</keyword>
<dbReference type="Gene3D" id="1.20.144.10">
    <property type="entry name" value="Phosphatidic acid phosphatase type 2/haloperoxidase"/>
    <property type="match status" value="1"/>
</dbReference>
<evidence type="ECO:0000259" key="3">
    <source>
        <dbReference type="Pfam" id="PF01569"/>
    </source>
</evidence>
<dbReference type="InterPro" id="IPR036938">
    <property type="entry name" value="PAP2/HPO_sf"/>
</dbReference>
<feature type="domain" description="Phosphatidic acid phosphatase type 2/haloperoxidase" evidence="3">
    <location>
        <begin position="57"/>
        <end position="132"/>
    </location>
</feature>
<dbReference type="SUPFAM" id="SSF48317">
    <property type="entry name" value="Acid phosphatase/Vanadium-dependent haloperoxidase"/>
    <property type="match status" value="1"/>
</dbReference>
<organism evidence="4">
    <name type="scientific">Marseillevirus LCMAC202</name>
    <dbReference type="NCBI Taxonomy" id="2506606"/>
    <lineage>
        <taxon>Viruses</taxon>
        <taxon>Varidnaviria</taxon>
        <taxon>Bamfordvirae</taxon>
        <taxon>Nucleocytoviricota</taxon>
        <taxon>Megaviricetes</taxon>
        <taxon>Pimascovirales</taxon>
        <taxon>Pimascovirales incertae sedis</taxon>
        <taxon>Marseilleviridae</taxon>
    </lineage>
</organism>
<feature type="transmembrane region" description="Helical" evidence="2">
    <location>
        <begin position="26"/>
        <end position="47"/>
    </location>
</feature>
<proteinExistence type="predicted"/>
<feature type="transmembrane region" description="Helical" evidence="2">
    <location>
        <begin position="106"/>
        <end position="129"/>
    </location>
</feature>
<dbReference type="InterPro" id="IPR000326">
    <property type="entry name" value="PAP2/HPO"/>
</dbReference>
<feature type="transmembrane region" description="Helical" evidence="2">
    <location>
        <begin position="59"/>
        <end position="78"/>
    </location>
</feature>
<evidence type="ECO:0000256" key="1">
    <source>
        <dbReference type="SAM" id="MobiDB-lite"/>
    </source>
</evidence>
<evidence type="ECO:0000256" key="2">
    <source>
        <dbReference type="SAM" id="Phobius"/>
    </source>
</evidence>